<feature type="transmembrane region" description="Helical" evidence="6">
    <location>
        <begin position="225"/>
        <end position="249"/>
    </location>
</feature>
<feature type="transmembrane region" description="Helical" evidence="6">
    <location>
        <begin position="386"/>
        <end position="407"/>
    </location>
</feature>
<evidence type="ECO:0000256" key="3">
    <source>
        <dbReference type="ARBA" id="ARBA00022692"/>
    </source>
</evidence>
<gene>
    <name evidence="7" type="ORF">GC105_10040</name>
</gene>
<dbReference type="RefSeq" id="WP_152804332.1">
    <property type="nucleotide sequence ID" value="NZ_WHNX01000014.1"/>
</dbReference>
<comment type="subcellular location">
    <subcellularLocation>
        <location evidence="1">Cell membrane</location>
        <topology evidence="1">Multi-pass membrane protein</topology>
    </subcellularLocation>
</comment>
<evidence type="ECO:0000256" key="6">
    <source>
        <dbReference type="SAM" id="Phobius"/>
    </source>
</evidence>
<keyword evidence="8" id="KW-1185">Reference proteome</keyword>
<dbReference type="GO" id="GO:0022857">
    <property type="term" value="F:transmembrane transporter activity"/>
    <property type="evidence" value="ECO:0007669"/>
    <property type="project" value="InterPro"/>
</dbReference>
<feature type="transmembrane region" description="Helical" evidence="6">
    <location>
        <begin position="413"/>
        <end position="431"/>
    </location>
</feature>
<dbReference type="GO" id="GO:0005886">
    <property type="term" value="C:plasma membrane"/>
    <property type="evidence" value="ECO:0007669"/>
    <property type="project" value="UniProtKB-SubCell"/>
</dbReference>
<dbReference type="PANTHER" id="PTHR42770:SF7">
    <property type="entry name" value="MEMBRANE PROTEIN"/>
    <property type="match status" value="1"/>
</dbReference>
<keyword evidence="3 6" id="KW-0812">Transmembrane</keyword>
<evidence type="ECO:0000313" key="8">
    <source>
        <dbReference type="Proteomes" id="UP000440004"/>
    </source>
</evidence>
<comment type="caution">
    <text evidence="7">The sequence shown here is derived from an EMBL/GenBank/DDBJ whole genome shotgun (WGS) entry which is preliminary data.</text>
</comment>
<feature type="transmembrane region" description="Helical" evidence="6">
    <location>
        <begin position="150"/>
        <end position="172"/>
    </location>
</feature>
<accession>A0A6A7K9D9</accession>
<dbReference type="EMBL" id="WHNX01000014">
    <property type="protein sequence ID" value="MPW26129.1"/>
    <property type="molecule type" value="Genomic_DNA"/>
</dbReference>
<dbReference type="PANTHER" id="PTHR42770">
    <property type="entry name" value="AMINO ACID TRANSPORTER-RELATED"/>
    <property type="match status" value="1"/>
</dbReference>
<dbReference type="Pfam" id="PF13520">
    <property type="entry name" value="AA_permease_2"/>
    <property type="match status" value="1"/>
</dbReference>
<feature type="transmembrane region" description="Helical" evidence="6">
    <location>
        <begin position="269"/>
        <end position="290"/>
    </location>
</feature>
<evidence type="ECO:0000256" key="4">
    <source>
        <dbReference type="ARBA" id="ARBA00022989"/>
    </source>
</evidence>
<feature type="transmembrane region" description="Helical" evidence="6">
    <location>
        <begin position="117"/>
        <end position="143"/>
    </location>
</feature>
<feature type="transmembrane region" description="Helical" evidence="6">
    <location>
        <begin position="192"/>
        <end position="213"/>
    </location>
</feature>
<evidence type="ECO:0000256" key="2">
    <source>
        <dbReference type="ARBA" id="ARBA00022475"/>
    </source>
</evidence>
<keyword evidence="2" id="KW-1003">Cell membrane</keyword>
<feature type="transmembrane region" description="Helical" evidence="6">
    <location>
        <begin position="50"/>
        <end position="70"/>
    </location>
</feature>
<dbReference type="Gene3D" id="1.20.1740.10">
    <property type="entry name" value="Amino acid/polyamine transporter I"/>
    <property type="match status" value="1"/>
</dbReference>
<dbReference type="InterPro" id="IPR050367">
    <property type="entry name" value="APC_superfamily"/>
</dbReference>
<dbReference type="Proteomes" id="UP000440004">
    <property type="component" value="Unassembled WGS sequence"/>
</dbReference>
<dbReference type="AlphaFoldDB" id="A0A6A7K9D9"/>
<dbReference type="PIRSF" id="PIRSF006060">
    <property type="entry name" value="AA_transporter"/>
    <property type="match status" value="1"/>
</dbReference>
<protein>
    <submittedName>
        <fullName evidence="7">Amino acid permease</fullName>
    </submittedName>
</protein>
<dbReference type="InterPro" id="IPR002293">
    <property type="entry name" value="AA/rel_permease1"/>
</dbReference>
<feature type="transmembrane region" description="Helical" evidence="6">
    <location>
        <begin position="91"/>
        <end position="111"/>
    </location>
</feature>
<organism evidence="7 8">
    <name type="scientific">Alkalibaculum sporogenes</name>
    <dbReference type="NCBI Taxonomy" id="2655001"/>
    <lineage>
        <taxon>Bacteria</taxon>
        <taxon>Bacillati</taxon>
        <taxon>Bacillota</taxon>
        <taxon>Clostridia</taxon>
        <taxon>Eubacteriales</taxon>
        <taxon>Eubacteriaceae</taxon>
        <taxon>Alkalibaculum</taxon>
    </lineage>
</organism>
<feature type="transmembrane region" description="Helical" evidence="6">
    <location>
        <begin position="323"/>
        <end position="339"/>
    </location>
</feature>
<evidence type="ECO:0000256" key="5">
    <source>
        <dbReference type="ARBA" id="ARBA00023136"/>
    </source>
</evidence>
<evidence type="ECO:0000313" key="7">
    <source>
        <dbReference type="EMBL" id="MPW26129.1"/>
    </source>
</evidence>
<keyword evidence="5 6" id="KW-0472">Membrane</keyword>
<evidence type="ECO:0000256" key="1">
    <source>
        <dbReference type="ARBA" id="ARBA00004651"/>
    </source>
</evidence>
<proteinExistence type="predicted"/>
<reference evidence="7 8" key="1">
    <citation type="submission" date="2019-10" db="EMBL/GenBank/DDBJ databases">
        <title>Alkalibaculum tamaniensis sp.nov., a new alkaliphilic acetogen, isolated on methoxylated aromatics from a mud volcano.</title>
        <authorList>
            <person name="Khomyakova M.A."/>
            <person name="Merkel A.Y."/>
            <person name="Bonch-Osmolovskaya E.A."/>
            <person name="Slobodkin A.I."/>
        </authorList>
    </citation>
    <scope>NUCLEOTIDE SEQUENCE [LARGE SCALE GENOMIC DNA]</scope>
    <source>
        <strain evidence="7 8">M08DMB</strain>
    </source>
</reference>
<keyword evidence="4 6" id="KW-1133">Transmembrane helix</keyword>
<feature type="transmembrane region" description="Helical" evidence="6">
    <location>
        <begin position="20"/>
        <end position="44"/>
    </location>
</feature>
<feature type="transmembrane region" description="Helical" evidence="6">
    <location>
        <begin position="345"/>
        <end position="366"/>
    </location>
</feature>
<name>A0A6A7K9D9_9FIRM</name>
<sequence>MSTTSVSTKDLHKSLGRKELFSVAAGQIIGAGIMALTGVAIALTGRSANLAFMLAALAVVAISIPTIFLASSVRLRGGQYTQAAVFVGKKFAGMFIIIFIVSNISLAMYAVSFADYFLALVPGIPTKLIAVIVLTIIFIVNYFGVGKAAFLQTIMVIVLAIALACFTAFGLFKVEPGYFQNPGFITNGLTGLLTAMAFLTFATGGAAVILNLSAEAKNAKKDIPFVIIVSTIAIALLYALMSTVAAGVLPIEQVAGQPLTVVAKEIMPTWIYVFFVVGGAMFALISTLNAQVSWITKPIMQACVDNWFPKSFAKLHPKYNTPYRLLIVYYIIGMIPILTEWDIEFIANSALILLYVSLFVVGAGVLRLPKLFPEQWNNSPFHVNTFWFYTFNIIGLIVLVIQTLLLAQNLSKWGLIGNVVVLILAVIFGIVRNNKVDMEISVENE</sequence>